<dbReference type="RefSeq" id="WP_186818660.1">
    <property type="nucleotide sequence ID" value="NZ_BJXA01000044.1"/>
</dbReference>
<dbReference type="EMBL" id="BJXA01000044">
    <property type="protein sequence ID" value="GEM40990.1"/>
    <property type="molecule type" value="Genomic_DNA"/>
</dbReference>
<keyword evidence="2" id="KW-1185">Reference proteome</keyword>
<protein>
    <submittedName>
        <fullName evidence="1">Uncharacterized protein</fullName>
    </submittedName>
</protein>
<dbReference type="AlphaFoldDB" id="A0A511MK25"/>
<organism evidence="1 2">
    <name type="scientific">Nocardia ninae NBRC 108245</name>
    <dbReference type="NCBI Taxonomy" id="1210091"/>
    <lineage>
        <taxon>Bacteria</taxon>
        <taxon>Bacillati</taxon>
        <taxon>Actinomycetota</taxon>
        <taxon>Actinomycetes</taxon>
        <taxon>Mycobacteriales</taxon>
        <taxon>Nocardiaceae</taxon>
        <taxon>Nocardia</taxon>
    </lineage>
</organism>
<dbReference type="Proteomes" id="UP000321424">
    <property type="component" value="Unassembled WGS sequence"/>
</dbReference>
<name>A0A511MK25_9NOCA</name>
<reference evidence="1 2" key="1">
    <citation type="submission" date="2019-07" db="EMBL/GenBank/DDBJ databases">
        <title>Whole genome shotgun sequence of Nocardia ninae NBRC 108245.</title>
        <authorList>
            <person name="Hosoyama A."/>
            <person name="Uohara A."/>
            <person name="Ohji S."/>
            <person name="Ichikawa N."/>
        </authorList>
    </citation>
    <scope>NUCLEOTIDE SEQUENCE [LARGE SCALE GENOMIC DNA]</scope>
    <source>
        <strain evidence="1 2">NBRC 108245</strain>
    </source>
</reference>
<evidence type="ECO:0000313" key="1">
    <source>
        <dbReference type="EMBL" id="GEM40990.1"/>
    </source>
</evidence>
<comment type="caution">
    <text evidence="1">The sequence shown here is derived from an EMBL/GenBank/DDBJ whole genome shotgun (WGS) entry which is preliminary data.</text>
</comment>
<evidence type="ECO:0000313" key="2">
    <source>
        <dbReference type="Proteomes" id="UP000321424"/>
    </source>
</evidence>
<proteinExistence type="predicted"/>
<accession>A0A511MK25</accession>
<sequence>MVLVAGTDQVGATAPLDVAKPVRIEDHDLTIDSEGLIRRREPSQFRPHGIGA</sequence>
<gene>
    <name evidence="1" type="ORF">NN4_55090</name>
</gene>